<proteinExistence type="predicted"/>
<dbReference type="EMBL" id="CM056741">
    <property type="protein sequence ID" value="KAJ8684816.1"/>
    <property type="molecule type" value="Genomic_DNA"/>
</dbReference>
<comment type="caution">
    <text evidence="1">The sequence shown here is derived from an EMBL/GenBank/DDBJ whole genome shotgun (WGS) entry which is preliminary data.</text>
</comment>
<reference evidence="1" key="1">
    <citation type="submission" date="2023-04" db="EMBL/GenBank/DDBJ databases">
        <title>A chromosome-level genome assembly of the parasitoid wasp Eretmocerus hayati.</title>
        <authorList>
            <person name="Zhong Y."/>
            <person name="Liu S."/>
            <person name="Liu Y."/>
        </authorList>
    </citation>
    <scope>NUCLEOTIDE SEQUENCE</scope>
    <source>
        <strain evidence="1">ZJU_SS_LIU_2023</strain>
    </source>
</reference>
<name>A0ACC2PMV9_9HYME</name>
<dbReference type="Proteomes" id="UP001239111">
    <property type="component" value="Chromosome 1"/>
</dbReference>
<evidence type="ECO:0000313" key="2">
    <source>
        <dbReference type="Proteomes" id="UP001239111"/>
    </source>
</evidence>
<sequence length="228" mass="24911">MHLSIHLSSWAQTYEIAVQKLKATRAVKKARERRKTTNPRMNQVQPIAKVVRGMMNNSGQHLLILRVQGQKASAQATLVQHQGDTTQILIHIPNKESSNNESCAATKSEEVGVPLNIDSDNSLSADAIKQVLFGVHTQPSAQVSSSPTPVLATDHHFVQSFLSNDIIGVARKISDLKFYKALGTLMDAARTHFGNEVVAEMKAQFSPTESALVDEDGENDDQSSSIID</sequence>
<protein>
    <submittedName>
        <fullName evidence="1">Uncharacterized protein</fullName>
    </submittedName>
</protein>
<organism evidence="1 2">
    <name type="scientific">Eretmocerus hayati</name>
    <dbReference type="NCBI Taxonomy" id="131215"/>
    <lineage>
        <taxon>Eukaryota</taxon>
        <taxon>Metazoa</taxon>
        <taxon>Ecdysozoa</taxon>
        <taxon>Arthropoda</taxon>
        <taxon>Hexapoda</taxon>
        <taxon>Insecta</taxon>
        <taxon>Pterygota</taxon>
        <taxon>Neoptera</taxon>
        <taxon>Endopterygota</taxon>
        <taxon>Hymenoptera</taxon>
        <taxon>Apocrita</taxon>
        <taxon>Proctotrupomorpha</taxon>
        <taxon>Chalcidoidea</taxon>
        <taxon>Aphelinidae</taxon>
        <taxon>Aphelininae</taxon>
        <taxon>Eretmocerus</taxon>
    </lineage>
</organism>
<keyword evidence="2" id="KW-1185">Reference proteome</keyword>
<evidence type="ECO:0000313" key="1">
    <source>
        <dbReference type="EMBL" id="KAJ8684816.1"/>
    </source>
</evidence>
<accession>A0ACC2PMV9</accession>
<gene>
    <name evidence="1" type="ORF">QAD02_020609</name>
</gene>